<dbReference type="Pfam" id="PF11732">
    <property type="entry name" value="Thoc2"/>
    <property type="match status" value="1"/>
</dbReference>
<comment type="subcellular location">
    <subcellularLocation>
        <location evidence="1">Nucleus</location>
    </subcellularLocation>
</comment>
<reference evidence="9" key="1">
    <citation type="journal article" date="2021" name="IMA Fungus">
        <title>Genomic characterization of three marine fungi, including Emericellopsis atlantica sp. nov. with signatures of a generalist lifestyle and marine biomass degradation.</title>
        <authorList>
            <person name="Hagestad O.C."/>
            <person name="Hou L."/>
            <person name="Andersen J.H."/>
            <person name="Hansen E.H."/>
            <person name="Altermark B."/>
            <person name="Li C."/>
            <person name="Kuhnert E."/>
            <person name="Cox R.J."/>
            <person name="Crous P.W."/>
            <person name="Spatafora J.W."/>
            <person name="Lail K."/>
            <person name="Amirebrahimi M."/>
            <person name="Lipzen A."/>
            <person name="Pangilinan J."/>
            <person name="Andreopoulos W."/>
            <person name="Hayes R.D."/>
            <person name="Ng V."/>
            <person name="Grigoriev I.V."/>
            <person name="Jackson S.A."/>
            <person name="Sutton T.D.S."/>
            <person name="Dobson A.D.W."/>
            <person name="Rama T."/>
        </authorList>
    </citation>
    <scope>NUCLEOTIDE SEQUENCE</scope>
    <source>
        <strain evidence="9">TS7</strain>
    </source>
</reference>
<feature type="compositionally biased region" description="Polar residues" evidence="5">
    <location>
        <begin position="2001"/>
        <end position="2011"/>
    </location>
</feature>
<feature type="compositionally biased region" description="Basic residues" evidence="5">
    <location>
        <begin position="39"/>
        <end position="51"/>
    </location>
</feature>
<feature type="compositionally biased region" description="Basic and acidic residues" evidence="5">
    <location>
        <begin position="1893"/>
        <end position="1914"/>
    </location>
</feature>
<feature type="compositionally biased region" description="Basic and acidic residues" evidence="5">
    <location>
        <begin position="514"/>
        <end position="533"/>
    </location>
</feature>
<feature type="compositionally biased region" description="Basic and acidic residues" evidence="5">
    <location>
        <begin position="2111"/>
        <end position="2121"/>
    </location>
</feature>
<comment type="caution">
    <text evidence="9">The sequence shown here is derived from an EMBL/GenBank/DDBJ whole genome shotgun (WGS) entry which is preliminary data.</text>
</comment>
<keyword evidence="4" id="KW-0539">Nucleus</keyword>
<feature type="compositionally biased region" description="Basic and acidic residues" evidence="5">
    <location>
        <begin position="1763"/>
        <end position="1774"/>
    </location>
</feature>
<evidence type="ECO:0000259" key="6">
    <source>
        <dbReference type="Pfam" id="PF11262"/>
    </source>
</evidence>
<feature type="compositionally biased region" description="Low complexity" evidence="5">
    <location>
        <begin position="2122"/>
        <end position="2134"/>
    </location>
</feature>
<evidence type="ECO:0000256" key="2">
    <source>
        <dbReference type="ARBA" id="ARBA00007857"/>
    </source>
</evidence>
<dbReference type="Pfam" id="PF11262">
    <property type="entry name" value="Tho2"/>
    <property type="match status" value="1"/>
</dbReference>
<feature type="compositionally biased region" description="Basic and acidic residues" evidence="5">
    <location>
        <begin position="1667"/>
        <end position="1736"/>
    </location>
</feature>
<dbReference type="InterPro" id="IPR021726">
    <property type="entry name" value="THO_THOC2_N"/>
</dbReference>
<feature type="domain" description="THO complex subunitTHOC2 N-terminal" evidence="7">
    <location>
        <begin position="848"/>
        <end position="923"/>
    </location>
</feature>
<feature type="region of interest" description="Disordered" evidence="5">
    <location>
        <begin position="1"/>
        <end position="117"/>
    </location>
</feature>
<dbReference type="GO" id="GO:0000445">
    <property type="term" value="C:THO complex part of transcription export complex"/>
    <property type="evidence" value="ECO:0007669"/>
    <property type="project" value="TreeGrafter"/>
</dbReference>
<evidence type="ECO:0000256" key="3">
    <source>
        <dbReference type="ARBA" id="ARBA00019596"/>
    </source>
</evidence>
<feature type="compositionally biased region" description="Gly residues" evidence="5">
    <location>
        <begin position="2167"/>
        <end position="2177"/>
    </location>
</feature>
<dbReference type="RefSeq" id="XP_046115540.1">
    <property type="nucleotide sequence ID" value="XM_046264019.1"/>
</dbReference>
<evidence type="ECO:0000256" key="5">
    <source>
        <dbReference type="SAM" id="MobiDB-lite"/>
    </source>
</evidence>
<sequence length="2380" mass="262559">MPQKRKRPEPAPPEGGRPSPHRPGDTSLAQHDRDAGNRGRGRGGGHRNNSFHRRDSSASQSGRNQTQPSPSPSRRESNAHNGGPPTTPATTQAPPKSFTTPTTTTMQPPTPASTNPALFDRRYEHLTDEKLKSWTDGSRNQIVSHGCQSRDDQDTAELSVLFQEFIYSVMEGRMPPTEAGRCVREMLGEANPSKEPVFSPHNLLLDLLQLILDVGAGRFVPTLGVFLEETGISVDLARRVLEGTVLSQLGLVRNQFDRTGVKHATNYLYRQANYNLLREESEGYAKLITELHMTSDNFSTDVPKETFERIKALVGTFDIDVGRTLDVTLDVFAVMLVKQFKFFVRLLHDSSWWPKGGLVEGNDAFIGGLPTWATPGYPAWFTSDEDEADNSAKRLLRDVSFWDRAREVRTEAFFEIGGRRVSQPDSDAWQSKDGDDAVVAARKAWVEITKTIPPHGNYVAANLLGFKLLFYYSPNRNPTDVLPANLLYLAALLIKIGFVSFPDLYPHLSPPDEGMEKVREAKMKEVEEAERKARGGSMNALLMAGALTNDEDENPHAPPRRLPAGKNEPDKTQTTKKEPEEAKKDEPHEQKVSLLIQLLTIGALPEATFILGRFPWIPEAYPDVLDGIHRILHVCVSKVFEESKPKLSTSATCPVKNMPDYDQTGVPKGSVKVSPMTIKKTLKWPTPDKNDHGDNQDYHYYWDEWTDNIPVCQTVDDIFTLCESFLNFSGVNIGKDAALLGKLATIGAKSLHVDPSESNKTRWRELLKRLLLPALSHTHANASVVDAIWTLLKRFDTTTRYALYAEWFEGQTSRLPSMKTAFERARAETRATMKRVSLTNLSEMAKRLAKTSYSSPGVVFTVAFGQLESYPNLIEAFVECAKYFTDLSYDVLIWSLLSSLGKPRSRTQAEHALTTSKWLSALSRFVGKVYRRYSNLTPVPVLSYVDEQLSLGNSTDLVILKEFLSSMGGIVDASDFSYDQILGMAGGEYLRKQTLVKSGDLRYDNARSSKRLIQALTETELASQILTNLAQFRQARPFQIDEDEAHIKYLSTIVDDSHKILYQYVDFLWSNVDPATFDKLVPSILDLMRTFGLDASLAFHIGRSSLSHRMFPWKSKETQEKEDAAKDQDGDAKMVEAGSAKEAGQETTATEVQKTDEPSLDGAVLTPIAESIRDILPADVWEKITPDLFVTFWALQLGDLYCPDHIYRQEAKHVEQTEKALAQDRTDMTNRRVMDRRLAKRKELMNFQIGLHEERQEHALRQGRWKFYLSKHFQSAFPDPKPSPEAIADELLESCFLPRVVVSPADAEYTYRFIRMMHECNAPGFKLMTLYDRLFNANRLRALIFATSVREAENVGRFLSLILENLSLWHKNAPLPTEKASKDHPKLGVYEREAKGPAEQPKLGFALTVDENGKPSTFVEHAQFQDMLFKWHRNLNTALKSCLGGMEWMHIRNALTVLNRVIDFFPAIDFQAKQFMKQLETIHEREGASSKSSGDEEAAHRVDLSVAAQGTLSELMRRKPKWMMVQAFRPNSVGGGQRSEDKGSLNAAAAEFKPTSADTRRTGGGNEAEDGEVADAAKTRGADSSTQPSKSNTDSLPSKPSPAHGRDTPKRDVASSNTSRSSTSRNDNNRPGNLPNRPIHHLPTRPDVPIPAHPNSSDRFAHAPARPGDRRDPRETREPRDARGGREGLDARSSPREGLPARDPRSDSRGPRDVRDTREHRHDPRDNWRQEKDWAEHNMSQPPDRRGLDPRESHHGPRPVPGQERDRPLREGRGGGRVSELPPERPPSAHQLPTPQNPDLPINPERAALLRHDAPGSAPGPRGVSDSEKPSRGRRPGPAETPEHINPDRAALLGGPAADASGTPSRPARDDVRDRGGRTHSPRRGGPGQLDQPYDRRPPARGGRERSPGPRDRPFPSGPDTMRQNFDPRAHEDSNYGRLNPVQSTPDIPSGPRSRGRGARGGHLGPQGHGHAPPLPSPSAPGADQRYGAHSSSGALPPRPHSQQDSAQQAPERQPPTGPASGRTHSHGPGGHGGGRRNDGPPPPGPPNQPPMGPGGGHSHHNDRSRNMNDAPSGGGVHPERLAQLGNSGRGAPASPSAGPGPTPQGPTADAPDRPRSDPRANAHAAAAAAAADNSSRDRPPNNNNARQGTRQLAGINNVLQANSPSVGGGVGGGNAGNGPRRGQPRTMLANSDVQVLTGGSPVTTPGHERADPMLGSKPPNGGFDEGSGSGSHDSRDRRDNRDRDRSDRSYRSRRSSRDRERERSPARDKEHKDHREYREREGRRSGAGGGSESRDSSSRRQNGASGGGSLLKDGMLPPSSSSGSGRYRNDDGSRSRGGDDRRRRRTDDGSGLPPPPQIPPPQGPPGGGGDHSREKRQRR</sequence>
<dbReference type="GO" id="GO:0006397">
    <property type="term" value="P:mRNA processing"/>
    <property type="evidence" value="ECO:0007669"/>
    <property type="project" value="InterPro"/>
</dbReference>
<dbReference type="PANTHER" id="PTHR21597">
    <property type="entry name" value="THO2 PROTEIN"/>
    <property type="match status" value="1"/>
</dbReference>
<dbReference type="InterPro" id="IPR021418">
    <property type="entry name" value="THO_THOC2_C"/>
</dbReference>
<evidence type="ECO:0000313" key="9">
    <source>
        <dbReference type="EMBL" id="KAG9251616.1"/>
    </source>
</evidence>
<feature type="compositionally biased region" description="Basic and acidic residues" evidence="5">
    <location>
        <begin position="1743"/>
        <end position="1755"/>
    </location>
</feature>
<feature type="compositionally biased region" description="Basic and acidic residues" evidence="5">
    <location>
        <begin position="567"/>
        <end position="590"/>
    </location>
</feature>
<feature type="region of interest" description="Disordered" evidence="5">
    <location>
        <begin position="548"/>
        <end position="590"/>
    </location>
</feature>
<dbReference type="GO" id="GO:0003729">
    <property type="term" value="F:mRNA binding"/>
    <property type="evidence" value="ECO:0007669"/>
    <property type="project" value="TreeGrafter"/>
</dbReference>
<dbReference type="Proteomes" id="UP000887229">
    <property type="component" value="Unassembled WGS sequence"/>
</dbReference>
<feature type="region of interest" description="Disordered" evidence="5">
    <location>
        <begin position="1530"/>
        <end position="2380"/>
    </location>
</feature>
<feature type="compositionally biased region" description="Basic and acidic residues" evidence="5">
    <location>
        <begin position="1604"/>
        <end position="1613"/>
    </location>
</feature>
<feature type="compositionally biased region" description="Polar residues" evidence="5">
    <location>
        <begin position="57"/>
        <end position="68"/>
    </location>
</feature>
<keyword evidence="10" id="KW-1185">Reference proteome</keyword>
<evidence type="ECO:0000313" key="10">
    <source>
        <dbReference type="Proteomes" id="UP000887229"/>
    </source>
</evidence>
<dbReference type="PANTHER" id="PTHR21597:SF0">
    <property type="entry name" value="THO COMPLEX SUBUNIT 2"/>
    <property type="match status" value="1"/>
</dbReference>
<feature type="compositionally biased region" description="Low complexity" evidence="5">
    <location>
        <begin position="1615"/>
        <end position="1630"/>
    </location>
</feature>
<feature type="compositionally biased region" description="Basic and acidic residues" evidence="5">
    <location>
        <begin position="1926"/>
        <end position="1935"/>
    </location>
</feature>
<feature type="region of interest" description="Disordered" evidence="5">
    <location>
        <begin position="509"/>
        <end position="534"/>
    </location>
</feature>
<dbReference type="GeneID" id="70294922"/>
<dbReference type="EMBL" id="MU251267">
    <property type="protein sequence ID" value="KAG9251616.1"/>
    <property type="molecule type" value="Genomic_DNA"/>
</dbReference>
<dbReference type="GO" id="GO:0006406">
    <property type="term" value="P:mRNA export from nucleus"/>
    <property type="evidence" value="ECO:0007669"/>
    <property type="project" value="InterPro"/>
</dbReference>
<feature type="compositionally biased region" description="Basic and acidic residues" evidence="5">
    <location>
        <begin position="2328"/>
        <end position="2349"/>
    </location>
</feature>
<feature type="compositionally biased region" description="Basic and acidic residues" evidence="5">
    <location>
        <begin position="1867"/>
        <end position="1877"/>
    </location>
</feature>
<name>A0A9P7ZH55_9HYPO</name>
<feature type="compositionally biased region" description="Low complexity" evidence="5">
    <location>
        <begin position="88"/>
        <end position="107"/>
    </location>
</feature>
<evidence type="ECO:0000259" key="7">
    <source>
        <dbReference type="Pfam" id="PF11732"/>
    </source>
</evidence>
<feature type="domain" description="THO complex subunit 2 N-terminal" evidence="8">
    <location>
        <begin position="126"/>
        <end position="846"/>
    </location>
</feature>
<feature type="compositionally biased region" description="Pro residues" evidence="5">
    <location>
        <begin position="2353"/>
        <end position="2365"/>
    </location>
</feature>
<feature type="compositionally biased region" description="Pro residues" evidence="5">
    <location>
        <begin position="2040"/>
        <end position="2053"/>
    </location>
</feature>
<dbReference type="InterPro" id="IPR040007">
    <property type="entry name" value="Tho2"/>
</dbReference>
<comment type="similarity">
    <text evidence="2">Belongs to the THOC2 family.</text>
</comment>
<dbReference type="Pfam" id="PF16134">
    <property type="entry name" value="THOC2_N"/>
    <property type="match status" value="1"/>
</dbReference>
<feature type="compositionally biased region" description="Basic and acidic residues" evidence="5">
    <location>
        <begin position="2233"/>
        <end position="2285"/>
    </location>
</feature>
<evidence type="ECO:0000256" key="1">
    <source>
        <dbReference type="ARBA" id="ARBA00004123"/>
    </source>
</evidence>
<evidence type="ECO:0000259" key="8">
    <source>
        <dbReference type="Pfam" id="PF16134"/>
    </source>
</evidence>
<proteinExistence type="inferred from homology"/>
<evidence type="ECO:0000256" key="4">
    <source>
        <dbReference type="ARBA" id="ARBA00023242"/>
    </source>
</evidence>
<dbReference type="OrthoDB" id="29024at2759"/>
<gene>
    <name evidence="9" type="ORF">F5Z01DRAFT_663194</name>
</gene>
<organism evidence="9 10">
    <name type="scientific">Emericellopsis atlantica</name>
    <dbReference type="NCBI Taxonomy" id="2614577"/>
    <lineage>
        <taxon>Eukaryota</taxon>
        <taxon>Fungi</taxon>
        <taxon>Dikarya</taxon>
        <taxon>Ascomycota</taxon>
        <taxon>Pezizomycotina</taxon>
        <taxon>Sordariomycetes</taxon>
        <taxon>Hypocreomycetidae</taxon>
        <taxon>Hypocreales</taxon>
        <taxon>Bionectriaceae</taxon>
        <taxon>Emericellopsis</taxon>
    </lineage>
</organism>
<accession>A0A9P7ZH55</accession>
<feature type="region of interest" description="Disordered" evidence="5">
    <location>
        <begin position="1116"/>
        <end position="1160"/>
    </location>
</feature>
<feature type="domain" description="THO complex subunitTHOC2 C-terminal" evidence="6">
    <location>
        <begin position="1181"/>
        <end position="1515"/>
    </location>
</feature>
<feature type="compositionally biased region" description="Polar residues" evidence="5">
    <location>
        <begin position="1582"/>
        <end position="1598"/>
    </location>
</feature>
<feature type="compositionally biased region" description="Basic and acidic residues" evidence="5">
    <location>
        <begin position="1116"/>
        <end position="1134"/>
    </location>
</feature>
<dbReference type="InterPro" id="IPR032302">
    <property type="entry name" value="THOC2_N"/>
</dbReference>
<protein>
    <recommendedName>
        <fullName evidence="3">THO complex subunit 2</fullName>
    </recommendedName>
</protein>